<sequence length="42" mass="4380">MFCCSNNAGLDFIENGSVNPGNGEPGGKKESVPAGRYAYRTA</sequence>
<accession>G6AZH7</accession>
<organism evidence="2 3">
    <name type="scientific">Leyella stercorea DSM 18206</name>
    <dbReference type="NCBI Taxonomy" id="1002367"/>
    <lineage>
        <taxon>Bacteria</taxon>
        <taxon>Pseudomonadati</taxon>
        <taxon>Bacteroidota</taxon>
        <taxon>Bacteroidia</taxon>
        <taxon>Bacteroidales</taxon>
        <taxon>Prevotellaceae</taxon>
        <taxon>Leyella</taxon>
    </lineage>
</organism>
<comment type="caution">
    <text evidence="2">The sequence shown here is derived from an EMBL/GenBank/DDBJ whole genome shotgun (WGS) entry which is preliminary data.</text>
</comment>
<name>G6AZH7_9BACT</name>
<proteinExistence type="predicted"/>
<gene>
    <name evidence="2" type="ORF">HMPREF0673_02041</name>
</gene>
<dbReference type="EMBL" id="AFZZ01000173">
    <property type="protein sequence ID" value="EHJ38436.1"/>
    <property type="molecule type" value="Genomic_DNA"/>
</dbReference>
<dbReference type="HOGENOM" id="CLU_3255977_0_0_10"/>
<evidence type="ECO:0000256" key="1">
    <source>
        <dbReference type="SAM" id="MobiDB-lite"/>
    </source>
</evidence>
<evidence type="ECO:0000313" key="2">
    <source>
        <dbReference type="EMBL" id="EHJ38436.1"/>
    </source>
</evidence>
<feature type="region of interest" description="Disordered" evidence="1">
    <location>
        <begin position="16"/>
        <end position="35"/>
    </location>
</feature>
<dbReference type="Proteomes" id="UP000004407">
    <property type="component" value="Unassembled WGS sequence"/>
</dbReference>
<reference evidence="2 3" key="1">
    <citation type="submission" date="2011-08" db="EMBL/GenBank/DDBJ databases">
        <authorList>
            <person name="Weinstock G."/>
            <person name="Sodergren E."/>
            <person name="Clifton S."/>
            <person name="Fulton L."/>
            <person name="Fulton B."/>
            <person name="Courtney L."/>
            <person name="Fronick C."/>
            <person name="Harrison M."/>
            <person name="Strong C."/>
            <person name="Farmer C."/>
            <person name="Delahaunty K."/>
            <person name="Markovic C."/>
            <person name="Hall O."/>
            <person name="Minx P."/>
            <person name="Tomlinson C."/>
            <person name="Mitreva M."/>
            <person name="Hou S."/>
            <person name="Chen J."/>
            <person name="Wollam A."/>
            <person name="Pepin K.H."/>
            <person name="Johnson M."/>
            <person name="Bhonagiri V."/>
            <person name="Zhang X."/>
            <person name="Suruliraj S."/>
            <person name="Warren W."/>
            <person name="Chinwalla A."/>
            <person name="Mardis E.R."/>
            <person name="Wilson R.K."/>
        </authorList>
    </citation>
    <scope>NUCLEOTIDE SEQUENCE [LARGE SCALE GENOMIC DNA]</scope>
    <source>
        <strain evidence="2 3">DSM 18206</strain>
    </source>
</reference>
<protein>
    <submittedName>
        <fullName evidence="2">Uncharacterized protein</fullName>
    </submittedName>
</protein>
<evidence type="ECO:0000313" key="3">
    <source>
        <dbReference type="Proteomes" id="UP000004407"/>
    </source>
</evidence>
<dbReference type="AlphaFoldDB" id="G6AZH7"/>